<dbReference type="PANTHER" id="PTHR33164:SF104">
    <property type="entry name" value="TRANSCRIPTIONAL REGULATORY PROTEIN"/>
    <property type="match status" value="1"/>
</dbReference>
<dbReference type="RefSeq" id="WP_154770047.1">
    <property type="nucleotide sequence ID" value="NZ_WLYK01000008.1"/>
</dbReference>
<comment type="caution">
    <text evidence="5">The sequence shown here is derived from an EMBL/GenBank/DDBJ whole genome shotgun (WGS) entry which is preliminary data.</text>
</comment>
<feature type="domain" description="HTH marR-type" evidence="4">
    <location>
        <begin position="24"/>
        <end position="160"/>
    </location>
</feature>
<gene>
    <name evidence="5" type="ORF">GIS00_19215</name>
</gene>
<dbReference type="PANTHER" id="PTHR33164">
    <property type="entry name" value="TRANSCRIPTIONAL REGULATOR, MARR FAMILY"/>
    <property type="match status" value="1"/>
</dbReference>
<evidence type="ECO:0000259" key="4">
    <source>
        <dbReference type="PROSITE" id="PS50995"/>
    </source>
</evidence>
<name>A0A7K1FPK7_9ACTN</name>
<dbReference type="Proteomes" id="UP000460221">
    <property type="component" value="Unassembled WGS sequence"/>
</dbReference>
<dbReference type="Gene3D" id="1.10.10.10">
    <property type="entry name" value="Winged helix-like DNA-binding domain superfamily/Winged helix DNA-binding domain"/>
    <property type="match status" value="1"/>
</dbReference>
<dbReference type="GO" id="GO:0003700">
    <property type="term" value="F:DNA-binding transcription factor activity"/>
    <property type="evidence" value="ECO:0007669"/>
    <property type="project" value="InterPro"/>
</dbReference>
<dbReference type="PROSITE" id="PS01117">
    <property type="entry name" value="HTH_MARR_1"/>
    <property type="match status" value="1"/>
</dbReference>
<evidence type="ECO:0000256" key="1">
    <source>
        <dbReference type="ARBA" id="ARBA00023015"/>
    </source>
</evidence>
<keyword evidence="1" id="KW-0805">Transcription regulation</keyword>
<dbReference type="InterPro" id="IPR036390">
    <property type="entry name" value="WH_DNA-bd_sf"/>
</dbReference>
<accession>A0A7K1FPK7</accession>
<organism evidence="5 6">
    <name type="scientific">Nakamurella alba</name>
    <dbReference type="NCBI Taxonomy" id="2665158"/>
    <lineage>
        <taxon>Bacteria</taxon>
        <taxon>Bacillati</taxon>
        <taxon>Actinomycetota</taxon>
        <taxon>Actinomycetes</taxon>
        <taxon>Nakamurellales</taxon>
        <taxon>Nakamurellaceae</taxon>
        <taxon>Nakamurella</taxon>
    </lineage>
</organism>
<dbReference type="AlphaFoldDB" id="A0A7K1FPK7"/>
<dbReference type="EMBL" id="WLYK01000008">
    <property type="protein sequence ID" value="MTD16071.1"/>
    <property type="molecule type" value="Genomic_DNA"/>
</dbReference>
<keyword evidence="6" id="KW-1185">Reference proteome</keyword>
<evidence type="ECO:0000256" key="2">
    <source>
        <dbReference type="ARBA" id="ARBA00023125"/>
    </source>
</evidence>
<dbReference type="Pfam" id="PF12802">
    <property type="entry name" value="MarR_2"/>
    <property type="match status" value="1"/>
</dbReference>
<dbReference type="InterPro" id="IPR039422">
    <property type="entry name" value="MarR/SlyA-like"/>
</dbReference>
<dbReference type="SUPFAM" id="SSF46785">
    <property type="entry name" value="Winged helix' DNA-binding domain"/>
    <property type="match status" value="1"/>
</dbReference>
<dbReference type="InterPro" id="IPR023187">
    <property type="entry name" value="Tscrpt_reg_MarR-type_CS"/>
</dbReference>
<evidence type="ECO:0000256" key="3">
    <source>
        <dbReference type="ARBA" id="ARBA00023163"/>
    </source>
</evidence>
<proteinExistence type="predicted"/>
<dbReference type="GO" id="GO:0006950">
    <property type="term" value="P:response to stress"/>
    <property type="evidence" value="ECO:0007669"/>
    <property type="project" value="TreeGrafter"/>
</dbReference>
<dbReference type="PROSITE" id="PS50995">
    <property type="entry name" value="HTH_MARR_2"/>
    <property type="match status" value="1"/>
</dbReference>
<dbReference type="InterPro" id="IPR036388">
    <property type="entry name" value="WH-like_DNA-bd_sf"/>
</dbReference>
<dbReference type="SMART" id="SM00347">
    <property type="entry name" value="HTH_MARR"/>
    <property type="match status" value="1"/>
</dbReference>
<sequence>MSSSTPDAVDAIQARWLELRPGLDVEVIGIIGRILRSATVINRHSDELLAGLGLGRGEFDVLSALRRTGGPLSPGALRDATSASGAAVTKRLKALATRGLVVRHPDPADGRAALIDLTEAGRDVIDRALPAQLDLERSLIADLPASRRPAVEAALRDVLAMLE</sequence>
<keyword evidence="2" id="KW-0238">DNA-binding</keyword>
<evidence type="ECO:0000313" key="5">
    <source>
        <dbReference type="EMBL" id="MTD16071.1"/>
    </source>
</evidence>
<dbReference type="InterPro" id="IPR000835">
    <property type="entry name" value="HTH_MarR-typ"/>
</dbReference>
<dbReference type="GO" id="GO:0003677">
    <property type="term" value="F:DNA binding"/>
    <property type="evidence" value="ECO:0007669"/>
    <property type="project" value="UniProtKB-KW"/>
</dbReference>
<protein>
    <submittedName>
        <fullName evidence="5">MarR family transcriptional regulator</fullName>
    </submittedName>
</protein>
<evidence type="ECO:0000313" key="6">
    <source>
        <dbReference type="Proteomes" id="UP000460221"/>
    </source>
</evidence>
<reference evidence="5 6" key="1">
    <citation type="submission" date="2019-11" db="EMBL/GenBank/DDBJ databases">
        <authorList>
            <person name="Jiang L.-Q."/>
        </authorList>
    </citation>
    <scope>NUCLEOTIDE SEQUENCE [LARGE SCALE GENOMIC DNA]</scope>
    <source>
        <strain evidence="5 6">YIM 132087</strain>
    </source>
</reference>
<keyword evidence="3" id="KW-0804">Transcription</keyword>